<proteinExistence type="predicted"/>
<evidence type="ECO:0000313" key="5">
    <source>
        <dbReference type="EMBL" id="RGP35590.1"/>
    </source>
</evidence>
<keyword evidence="1" id="KW-0805">Transcription regulation</keyword>
<dbReference type="InterPro" id="IPR036390">
    <property type="entry name" value="WH_DNA-bd_sf"/>
</dbReference>
<organism evidence="5 6">
    <name type="scientific">Pseudotabrizicola alkalilacus</name>
    <dbReference type="NCBI Taxonomy" id="2305252"/>
    <lineage>
        <taxon>Bacteria</taxon>
        <taxon>Pseudomonadati</taxon>
        <taxon>Pseudomonadota</taxon>
        <taxon>Alphaproteobacteria</taxon>
        <taxon>Rhodobacterales</taxon>
        <taxon>Paracoccaceae</taxon>
        <taxon>Pseudotabrizicola</taxon>
    </lineage>
</organism>
<dbReference type="SUPFAM" id="SSF46785">
    <property type="entry name" value="Winged helix' DNA-binding domain"/>
    <property type="match status" value="1"/>
</dbReference>
<dbReference type="PROSITE" id="PS50949">
    <property type="entry name" value="HTH_GNTR"/>
    <property type="match status" value="1"/>
</dbReference>
<dbReference type="CDD" id="cd07377">
    <property type="entry name" value="WHTH_GntR"/>
    <property type="match status" value="1"/>
</dbReference>
<evidence type="ECO:0000256" key="1">
    <source>
        <dbReference type="ARBA" id="ARBA00023015"/>
    </source>
</evidence>
<evidence type="ECO:0000256" key="2">
    <source>
        <dbReference type="ARBA" id="ARBA00023125"/>
    </source>
</evidence>
<comment type="caution">
    <text evidence="5">The sequence shown here is derived from an EMBL/GenBank/DDBJ whole genome shotgun (WGS) entry which is preliminary data.</text>
</comment>
<evidence type="ECO:0000259" key="4">
    <source>
        <dbReference type="PROSITE" id="PS50949"/>
    </source>
</evidence>
<keyword evidence="3" id="KW-0804">Transcription</keyword>
<protein>
    <submittedName>
        <fullName evidence="5">GntR family transcriptional regulator</fullName>
    </submittedName>
</protein>
<reference evidence="5 6" key="1">
    <citation type="submission" date="2018-08" db="EMBL/GenBank/DDBJ databases">
        <title>Flavobacterium tibetense sp. nov., isolated from a wetland YonghuCo on Tibetan Plateau.</title>
        <authorList>
            <person name="Phurbu D."/>
            <person name="Lu H."/>
            <person name="Xing P."/>
        </authorList>
    </citation>
    <scope>NUCLEOTIDE SEQUENCE [LARGE SCALE GENOMIC DNA]</scope>
    <source>
        <strain evidence="5 6">DJC</strain>
    </source>
</reference>
<dbReference type="OrthoDB" id="7618373at2"/>
<dbReference type="InterPro" id="IPR011711">
    <property type="entry name" value="GntR_C"/>
</dbReference>
<dbReference type="SMART" id="SM00895">
    <property type="entry name" value="FCD"/>
    <property type="match status" value="1"/>
</dbReference>
<dbReference type="PANTHER" id="PTHR43537">
    <property type="entry name" value="TRANSCRIPTIONAL REGULATOR, GNTR FAMILY"/>
    <property type="match status" value="1"/>
</dbReference>
<dbReference type="Pfam" id="PF07729">
    <property type="entry name" value="FCD"/>
    <property type="match status" value="1"/>
</dbReference>
<dbReference type="SMART" id="SM00345">
    <property type="entry name" value="HTH_GNTR"/>
    <property type="match status" value="1"/>
</dbReference>
<evidence type="ECO:0000256" key="3">
    <source>
        <dbReference type="ARBA" id="ARBA00023163"/>
    </source>
</evidence>
<evidence type="ECO:0000313" key="6">
    <source>
        <dbReference type="Proteomes" id="UP000284547"/>
    </source>
</evidence>
<dbReference type="AlphaFoldDB" id="A0A411YXT9"/>
<sequence>MYQRKEVNAGPAAEICERVWLSIAERKLRPGTRLKEEQLAEVFEVSRARVRQALAMLESDGLVTILPNRGAFVAEPGVDEARDVFHFRRQVEARVMERLIATIDAKDIPRLEAHLTMERDADLRGDTTATIRLSGGFHLLLAELSGSAFLSSMLRDLISRSTLITTMYRRHVHHNCGPDEHAALIESIRARDLNGALRLMEAHLRHVEEELDLTEGVPVLRDLREALT</sequence>
<dbReference type="PANTHER" id="PTHR43537:SF53">
    <property type="entry name" value="HTH-TYPE TRANSCRIPTIONAL REPRESSOR NANR"/>
    <property type="match status" value="1"/>
</dbReference>
<dbReference type="Pfam" id="PF00392">
    <property type="entry name" value="GntR"/>
    <property type="match status" value="1"/>
</dbReference>
<dbReference type="PRINTS" id="PR00035">
    <property type="entry name" value="HTHGNTR"/>
</dbReference>
<dbReference type="SUPFAM" id="SSF48008">
    <property type="entry name" value="GntR ligand-binding domain-like"/>
    <property type="match status" value="1"/>
</dbReference>
<feature type="domain" description="HTH gntR-type" evidence="4">
    <location>
        <begin position="9"/>
        <end position="76"/>
    </location>
</feature>
<dbReference type="EMBL" id="QWEY01000014">
    <property type="protein sequence ID" value="RGP35590.1"/>
    <property type="molecule type" value="Genomic_DNA"/>
</dbReference>
<dbReference type="RefSeq" id="WP_118155797.1">
    <property type="nucleotide sequence ID" value="NZ_QWEY01000014.1"/>
</dbReference>
<dbReference type="Gene3D" id="1.10.10.10">
    <property type="entry name" value="Winged helix-like DNA-binding domain superfamily/Winged helix DNA-binding domain"/>
    <property type="match status" value="1"/>
</dbReference>
<dbReference type="InterPro" id="IPR036388">
    <property type="entry name" value="WH-like_DNA-bd_sf"/>
</dbReference>
<gene>
    <name evidence="5" type="ORF">D1012_19510</name>
</gene>
<dbReference type="Gene3D" id="1.20.120.530">
    <property type="entry name" value="GntR ligand-binding domain-like"/>
    <property type="match status" value="1"/>
</dbReference>
<dbReference type="Proteomes" id="UP000284547">
    <property type="component" value="Unassembled WGS sequence"/>
</dbReference>
<dbReference type="InterPro" id="IPR008920">
    <property type="entry name" value="TF_FadR/GntR_C"/>
</dbReference>
<name>A0A411YXT9_9RHOB</name>
<dbReference type="GO" id="GO:0003677">
    <property type="term" value="F:DNA binding"/>
    <property type="evidence" value="ECO:0007669"/>
    <property type="project" value="UniProtKB-KW"/>
</dbReference>
<keyword evidence="6" id="KW-1185">Reference proteome</keyword>
<keyword evidence="2" id="KW-0238">DNA-binding</keyword>
<dbReference type="InterPro" id="IPR000524">
    <property type="entry name" value="Tscrpt_reg_HTH_GntR"/>
</dbReference>
<dbReference type="GO" id="GO:0003700">
    <property type="term" value="F:DNA-binding transcription factor activity"/>
    <property type="evidence" value="ECO:0007669"/>
    <property type="project" value="InterPro"/>
</dbReference>
<accession>A0A411YXT9</accession>